<organism evidence="2 3">
    <name type="scientific">Clonorchis sinensis</name>
    <name type="common">Chinese liver fluke</name>
    <dbReference type="NCBI Taxonomy" id="79923"/>
    <lineage>
        <taxon>Eukaryota</taxon>
        <taxon>Metazoa</taxon>
        <taxon>Spiralia</taxon>
        <taxon>Lophotrochozoa</taxon>
        <taxon>Platyhelminthes</taxon>
        <taxon>Trematoda</taxon>
        <taxon>Digenea</taxon>
        <taxon>Opisthorchiida</taxon>
        <taxon>Opisthorchiata</taxon>
        <taxon>Opisthorchiidae</taxon>
        <taxon>Clonorchis</taxon>
    </lineage>
</organism>
<reference key="2">
    <citation type="submission" date="2011-10" db="EMBL/GenBank/DDBJ databases">
        <title>The genome and transcriptome sequence of Clonorchis sinensis provide insights into the carcinogenic liver fluke.</title>
        <authorList>
            <person name="Wang X."/>
            <person name="Huang Y."/>
            <person name="Chen W."/>
            <person name="Liu H."/>
            <person name="Guo L."/>
            <person name="Chen Y."/>
            <person name="Luo F."/>
            <person name="Zhou W."/>
            <person name="Sun J."/>
            <person name="Mao Q."/>
            <person name="Liang P."/>
            <person name="Zhou C."/>
            <person name="Tian Y."/>
            <person name="Men J."/>
            <person name="Lv X."/>
            <person name="Huang L."/>
            <person name="Zhou J."/>
            <person name="Hu Y."/>
            <person name="Li R."/>
            <person name="Zhang F."/>
            <person name="Lei H."/>
            <person name="Li X."/>
            <person name="Hu X."/>
            <person name="Liang C."/>
            <person name="Xu J."/>
            <person name="Wu Z."/>
            <person name="Yu X."/>
        </authorList>
    </citation>
    <scope>NUCLEOTIDE SEQUENCE</scope>
    <source>
        <strain>Henan</strain>
    </source>
</reference>
<gene>
    <name evidence="2" type="ORF">CLF_110351</name>
</gene>
<name>G7YKK5_CLOSI</name>
<sequence length="1050" mass="117043">MSWTVASLTQEQSSFVDKGSGPGRTKDTVLLTDNVDVRVDRISAEEAHLGACFRDDTRVQKLKGDFSYLLNTIFSHCRVSLLALTSCFLDIINCRPAVAFTSSIPDIAGVESLGKRGNGMRLTKHGEFEETSEKDQTSTAISMWTKSDHMRQTSHRNTTIEEQFNRHHGATARSLSEGQKVLVRDYSSRYLTWIPGFILRRCGEVLYEIQVGPAKWIRHTNQIRPADAQILHTGPKLQSIGTYADTINNHRSPHQPALILIEPDNCTAQRRLFTGIQCTYAEDDTLSEIDLTTRFKKHLARKPADTIQDEDIYDILGQLRSYSSTLAYTSRTATWLITLLMSDDFTQFYMRYLELLCRTDEMDYISHSVNRCVTNFIKLHITIWNVTDKADGLCVKLVSAGVISHLFRLLGLVQLHKAVSNRDQNALWLAHGAVGILQNVVNHIPNAVWQLKEANAFNILSGFLTEVTTSEGQQDLDALALGYHGPEQTTAALRLRLHDHALKTAIHFLLSFLPNENHSESDDLHIVYLLTALDDALNGSTTLYSSKFGYSVEELLVGFTNLAKLDRNKKALIRNNAMESIQKSLTVAHELKYPYVPDGAEFVPTLIKEAHGLAEKTLNFLWFLSLVPESLDSLKPGSVIRGLVERFSDDFNWPDSCVKAARSILCTVSYSSALPSSGGEQEIAEMMALERRQCSRRGHVMISYSYRNQDVMLRVRDKLRDLGYDVWMDADQIQGLFGAGMAKGIQQASALILGISQAFIDSQHCRQGMLFAYLLQIPFYPLELQENVVVDGWLAMLLTTIKCIPLCDETMVDNAVRTLVEQLGDRGRRLPGDERSAFTWLTHRLSSFLASPAAVAEHTGHVYPSFSLSRESEGTVPQSETDTGIQPNPDNSGLLISSIDNFDNHLFPTNRTGRLDDSALALLPSATLTVEDNRASTVVPRRSSSTPLRLASSVISGSDDTSSGLSNLLCWTKSDVARWLEESGLAAYIPSFSGVDGSMIVELDRFRCYASQTLSDRLLADLGMPLSDQQRLFIALTKLSATDMRTCPVF</sequence>
<dbReference type="InterPro" id="IPR013761">
    <property type="entry name" value="SAM/pointed_sf"/>
</dbReference>
<dbReference type="Proteomes" id="UP000008909">
    <property type="component" value="Unassembled WGS sequence"/>
</dbReference>
<dbReference type="GO" id="GO:0007165">
    <property type="term" value="P:signal transduction"/>
    <property type="evidence" value="ECO:0007669"/>
    <property type="project" value="InterPro"/>
</dbReference>
<dbReference type="Pfam" id="PF13676">
    <property type="entry name" value="TIR_2"/>
    <property type="match status" value="1"/>
</dbReference>
<dbReference type="Gene3D" id="3.40.50.10140">
    <property type="entry name" value="Toll/interleukin-1 receptor homology (TIR) domain"/>
    <property type="match status" value="1"/>
</dbReference>
<accession>G7YKK5</accession>
<dbReference type="InterPro" id="IPR035897">
    <property type="entry name" value="Toll_tir_struct_dom_sf"/>
</dbReference>
<dbReference type="PANTHER" id="PTHR46270:SF2">
    <property type="entry name" value="TIR DOMAIN-CONTAINING PROTEIN"/>
    <property type="match status" value="1"/>
</dbReference>
<evidence type="ECO:0000313" key="2">
    <source>
        <dbReference type="EMBL" id="GAA53487.1"/>
    </source>
</evidence>
<dbReference type="EMBL" id="DF143508">
    <property type="protein sequence ID" value="GAA53487.1"/>
    <property type="molecule type" value="Genomic_DNA"/>
</dbReference>
<keyword evidence="3" id="KW-1185">Reference proteome</keyword>
<dbReference type="SUPFAM" id="SSF47769">
    <property type="entry name" value="SAM/Pointed domain"/>
    <property type="match status" value="1"/>
</dbReference>
<dbReference type="Gene3D" id="1.10.150.50">
    <property type="entry name" value="Transcription Factor, Ets-1"/>
    <property type="match status" value="1"/>
</dbReference>
<evidence type="ECO:0000313" key="3">
    <source>
        <dbReference type="Proteomes" id="UP000008909"/>
    </source>
</evidence>
<dbReference type="InterPro" id="IPR016024">
    <property type="entry name" value="ARM-type_fold"/>
</dbReference>
<dbReference type="PROSITE" id="PS50105">
    <property type="entry name" value="SAM_DOMAIN"/>
    <property type="match status" value="1"/>
</dbReference>
<protein>
    <recommendedName>
        <fullName evidence="1">SAM domain-containing protein</fullName>
    </recommendedName>
</protein>
<dbReference type="InterPro" id="IPR001660">
    <property type="entry name" value="SAM"/>
</dbReference>
<feature type="domain" description="SAM" evidence="1">
    <location>
        <begin position="971"/>
        <end position="1024"/>
    </location>
</feature>
<dbReference type="InterPro" id="IPR000157">
    <property type="entry name" value="TIR_dom"/>
</dbReference>
<dbReference type="PANTHER" id="PTHR46270">
    <property type="entry name" value="ARMADILLO-TYPE FOLD-RELATED"/>
    <property type="match status" value="1"/>
</dbReference>
<evidence type="ECO:0000259" key="1">
    <source>
        <dbReference type="PROSITE" id="PS50105"/>
    </source>
</evidence>
<dbReference type="SUPFAM" id="SSF48371">
    <property type="entry name" value="ARM repeat"/>
    <property type="match status" value="1"/>
</dbReference>
<proteinExistence type="predicted"/>
<dbReference type="AlphaFoldDB" id="G7YKK5"/>
<reference evidence="2" key="1">
    <citation type="journal article" date="2011" name="Genome Biol.">
        <title>The draft genome of the carcinogenic human liver fluke Clonorchis sinensis.</title>
        <authorList>
            <person name="Wang X."/>
            <person name="Chen W."/>
            <person name="Huang Y."/>
            <person name="Sun J."/>
            <person name="Men J."/>
            <person name="Liu H."/>
            <person name="Luo F."/>
            <person name="Guo L."/>
            <person name="Lv X."/>
            <person name="Deng C."/>
            <person name="Zhou C."/>
            <person name="Fan Y."/>
            <person name="Li X."/>
            <person name="Huang L."/>
            <person name="Hu Y."/>
            <person name="Liang C."/>
            <person name="Hu X."/>
            <person name="Xu J."/>
            <person name="Yu X."/>
        </authorList>
    </citation>
    <scope>NUCLEOTIDE SEQUENCE [LARGE SCALE GENOMIC DNA]</scope>
    <source>
        <strain evidence="2">Henan</strain>
    </source>
</reference>